<dbReference type="EMBL" id="JAOQJV010000002">
    <property type="protein sequence ID" value="MCU6699189.1"/>
    <property type="molecule type" value="Genomic_DNA"/>
</dbReference>
<gene>
    <name evidence="1" type="ORF">OCV65_02905</name>
</gene>
<protein>
    <submittedName>
        <fullName evidence="1">Uncharacterized protein</fullName>
    </submittedName>
</protein>
<dbReference type="Proteomes" id="UP001207605">
    <property type="component" value="Unassembled WGS sequence"/>
</dbReference>
<organism evidence="1 2">
    <name type="scientific">Dorea ammoniilytica</name>
    <dbReference type="NCBI Taxonomy" id="2981788"/>
    <lineage>
        <taxon>Bacteria</taxon>
        <taxon>Bacillati</taxon>
        <taxon>Bacillota</taxon>
        <taxon>Clostridia</taxon>
        <taxon>Lachnospirales</taxon>
        <taxon>Lachnospiraceae</taxon>
        <taxon>Dorea</taxon>
    </lineage>
</organism>
<reference evidence="1 2" key="1">
    <citation type="journal article" date="2021" name="ISME Commun">
        <title>Automated analysis of genomic sequences facilitates high-throughput and comprehensive description of bacteria.</title>
        <authorList>
            <person name="Hitch T.C.A."/>
        </authorList>
    </citation>
    <scope>NUCLEOTIDE SEQUENCE [LARGE SCALE GENOMIC DNA]</scope>
    <source>
        <strain evidence="1 2">Sanger_02</strain>
    </source>
</reference>
<name>A0ABT2S3P6_9FIRM</name>
<evidence type="ECO:0000313" key="1">
    <source>
        <dbReference type="EMBL" id="MCU6699189.1"/>
    </source>
</evidence>
<proteinExistence type="predicted"/>
<comment type="caution">
    <text evidence="1">The sequence shown here is derived from an EMBL/GenBank/DDBJ whole genome shotgun (WGS) entry which is preliminary data.</text>
</comment>
<sequence>MAWKLLPTDYTDAVWSGLKRYTQVDNSDGTVSFNDVTTYTNKEKSFFGAKDANRMNEALNYIMSMLENGTNLYEEFQTYFTTQKELFKSSGDSSYQELTQYFVNLKAQGDSSLAQIEKTYEEHMTTYESEQTAAFNTWFAGIKGKLNEDIAGSLQNQITEVDERLAALEHMTLKNLFTVPVAIDNTGTTLLADDLGNAIVADWKYKEE</sequence>
<accession>A0ABT2S3P6</accession>
<keyword evidence="2" id="KW-1185">Reference proteome</keyword>
<dbReference type="RefSeq" id="WP_055304181.1">
    <property type="nucleotide sequence ID" value="NZ_JAOQJV010000002.1"/>
</dbReference>
<evidence type="ECO:0000313" key="2">
    <source>
        <dbReference type="Proteomes" id="UP001207605"/>
    </source>
</evidence>